<dbReference type="AlphaFoldDB" id="A0A803RAZ1"/>
<gene>
    <name evidence="1" type="primary">LOC115705703</name>
</gene>
<dbReference type="Gramene" id="novel_model_722_5bda875f.2.5bdae6e2">
    <property type="protein sequence ID" value="cds.novel_model_722_5bda875f.2.5bdae6e2"/>
    <property type="gene ID" value="novel_gene_507_5bda875f"/>
</dbReference>
<dbReference type="EnsemblPlants" id="novel_model_722_5bda875f.2.5bdae6e2">
    <property type="protein sequence ID" value="cds.novel_model_722_5bda875f.2.5bdae6e2"/>
    <property type="gene ID" value="novel_gene_507_5bda875f"/>
</dbReference>
<organism evidence="1 2">
    <name type="scientific">Cannabis sativa</name>
    <name type="common">Hemp</name>
    <name type="synonym">Marijuana</name>
    <dbReference type="NCBI Taxonomy" id="3483"/>
    <lineage>
        <taxon>Eukaryota</taxon>
        <taxon>Viridiplantae</taxon>
        <taxon>Streptophyta</taxon>
        <taxon>Embryophyta</taxon>
        <taxon>Tracheophyta</taxon>
        <taxon>Spermatophyta</taxon>
        <taxon>Magnoliopsida</taxon>
        <taxon>eudicotyledons</taxon>
        <taxon>Gunneridae</taxon>
        <taxon>Pentapetalae</taxon>
        <taxon>rosids</taxon>
        <taxon>fabids</taxon>
        <taxon>Rosales</taxon>
        <taxon>Cannabaceae</taxon>
        <taxon>Cannabis</taxon>
    </lineage>
</organism>
<reference evidence="1" key="2">
    <citation type="submission" date="2021-03" db="UniProtKB">
        <authorList>
            <consortium name="EnsemblPlants"/>
        </authorList>
    </citation>
    <scope>IDENTIFICATION</scope>
</reference>
<proteinExistence type="predicted"/>
<sequence>MEKVRKQGTRPVTLWECPLVILNQAQSRYLLVRHWFLSLNTVVAKNTLELWGYFTFLLQTNCQTH</sequence>
<dbReference type="EMBL" id="UZAU01000228">
    <property type="status" value="NOT_ANNOTATED_CDS"/>
    <property type="molecule type" value="Genomic_DNA"/>
</dbReference>
<keyword evidence="2" id="KW-1185">Reference proteome</keyword>
<dbReference type="Proteomes" id="UP000596661">
    <property type="component" value="Chromosome 2"/>
</dbReference>
<protein>
    <submittedName>
        <fullName evidence="1">Uncharacterized protein</fullName>
    </submittedName>
</protein>
<evidence type="ECO:0000313" key="1">
    <source>
        <dbReference type="EnsemblPlants" id="cds.novel_model_722_5bda875f.2.5bdae6e2"/>
    </source>
</evidence>
<accession>A0A803RAZ1</accession>
<reference evidence="1" key="1">
    <citation type="submission" date="2018-11" db="EMBL/GenBank/DDBJ databases">
        <authorList>
            <person name="Grassa J C."/>
        </authorList>
    </citation>
    <scope>NUCLEOTIDE SEQUENCE [LARGE SCALE GENOMIC DNA]</scope>
</reference>
<name>A0A803RAZ1_CANSA</name>
<evidence type="ECO:0000313" key="2">
    <source>
        <dbReference type="Proteomes" id="UP000596661"/>
    </source>
</evidence>